<feature type="transmembrane region" description="Helical" evidence="1">
    <location>
        <begin position="83"/>
        <end position="105"/>
    </location>
</feature>
<feature type="transmembrane region" description="Helical" evidence="1">
    <location>
        <begin position="495"/>
        <end position="518"/>
    </location>
</feature>
<feature type="transmembrane region" description="Helical" evidence="1">
    <location>
        <begin position="298"/>
        <end position="319"/>
    </location>
</feature>
<dbReference type="EMBL" id="BAAAME010000004">
    <property type="protein sequence ID" value="GAA1743899.1"/>
    <property type="molecule type" value="Genomic_DNA"/>
</dbReference>
<gene>
    <name evidence="2" type="ORF">GCM10009710_24870</name>
</gene>
<dbReference type="Proteomes" id="UP001501057">
    <property type="component" value="Unassembled WGS sequence"/>
</dbReference>
<keyword evidence="1" id="KW-1133">Transmembrane helix</keyword>
<proteinExistence type="predicted"/>
<feature type="transmembrane region" description="Helical" evidence="1">
    <location>
        <begin position="455"/>
        <end position="475"/>
    </location>
</feature>
<feature type="transmembrane region" description="Helical" evidence="1">
    <location>
        <begin position="193"/>
        <end position="211"/>
    </location>
</feature>
<keyword evidence="1" id="KW-0812">Transmembrane</keyword>
<keyword evidence="1" id="KW-0472">Membrane</keyword>
<accession>A0ABP4W0A2</accession>
<keyword evidence="3" id="KW-1185">Reference proteome</keyword>
<organism evidence="2 3">
    <name type="scientific">Aeromicrobium alkaliterrae</name>
    <dbReference type="NCBI Taxonomy" id="302168"/>
    <lineage>
        <taxon>Bacteria</taxon>
        <taxon>Bacillati</taxon>
        <taxon>Actinomycetota</taxon>
        <taxon>Actinomycetes</taxon>
        <taxon>Propionibacteriales</taxon>
        <taxon>Nocardioidaceae</taxon>
        <taxon>Aeromicrobium</taxon>
    </lineage>
</organism>
<comment type="caution">
    <text evidence="2">The sequence shown here is derived from an EMBL/GenBank/DDBJ whole genome shotgun (WGS) entry which is preliminary data.</text>
</comment>
<feature type="transmembrane region" description="Helical" evidence="1">
    <location>
        <begin position="126"/>
        <end position="153"/>
    </location>
</feature>
<evidence type="ECO:0000313" key="3">
    <source>
        <dbReference type="Proteomes" id="UP001501057"/>
    </source>
</evidence>
<dbReference type="RefSeq" id="WP_344202074.1">
    <property type="nucleotide sequence ID" value="NZ_BAAAME010000004.1"/>
</dbReference>
<sequence>MRPGAWAGTAGLCRLAFATERRWIVGTFLAFLATYVATAAQIRQIAPTVGERVGLQGTIAQTPGFRVLLGPFEHTAEIGGATLWRVGVFMLAVAGMLAAACVVRLTRRAEEQGQAELLGAAAVGRLAALGAGLVAAAALTLAAAVGATLGLVVGAGAGATDAVAAGAQVVVVGVATAGLAAVAAQVAQAARSALGIAAGVLLAAYAVRGAADVRHSDAVQWLTPFGWAAQVDPFGEDHWYPLGVALLATALLVGLAVVLRDRRDVGAGLIAPRPGRPTGRQLGTPLALTLRLERRAGAVWLAGLVAFGIFVSSLVPTVVRLGSAEGGLAEALRRLGGAGALTDVFVSAMASIGALVVASWGVAVVTRHHADETGGRLEQVLATAVSRRSVLLAPAVVALLGVLPALAVSGVAIGLSGGDLGDALAAALVQAPAVWVVIAFAVLGQALGGRWTAMAWGGVVWATGVGQVGSAVGLPEWAQQASPFTHVPGVPADPFALVPELALTVGAALLLVAAVVVVRRRDVPR</sequence>
<feature type="transmembrane region" description="Helical" evidence="1">
    <location>
        <begin position="344"/>
        <end position="366"/>
    </location>
</feature>
<feature type="transmembrane region" description="Helical" evidence="1">
    <location>
        <begin position="391"/>
        <end position="417"/>
    </location>
</feature>
<protein>
    <submittedName>
        <fullName evidence="2">Multidrug efflux ABC transporter permease</fullName>
    </submittedName>
</protein>
<evidence type="ECO:0000256" key="1">
    <source>
        <dbReference type="SAM" id="Phobius"/>
    </source>
</evidence>
<name>A0ABP4W0A2_9ACTN</name>
<reference evidence="3" key="1">
    <citation type="journal article" date="2019" name="Int. J. Syst. Evol. Microbiol.">
        <title>The Global Catalogue of Microorganisms (GCM) 10K type strain sequencing project: providing services to taxonomists for standard genome sequencing and annotation.</title>
        <authorList>
            <consortium name="The Broad Institute Genomics Platform"/>
            <consortium name="The Broad Institute Genome Sequencing Center for Infectious Disease"/>
            <person name="Wu L."/>
            <person name="Ma J."/>
        </authorList>
    </citation>
    <scope>NUCLEOTIDE SEQUENCE [LARGE SCALE GENOMIC DNA]</scope>
    <source>
        <strain evidence="3">JCM 13518</strain>
    </source>
</reference>
<feature type="transmembrane region" description="Helical" evidence="1">
    <location>
        <begin position="423"/>
        <end position="443"/>
    </location>
</feature>
<feature type="transmembrane region" description="Helical" evidence="1">
    <location>
        <begin position="239"/>
        <end position="259"/>
    </location>
</feature>
<feature type="transmembrane region" description="Helical" evidence="1">
    <location>
        <begin position="165"/>
        <end position="186"/>
    </location>
</feature>
<evidence type="ECO:0000313" key="2">
    <source>
        <dbReference type="EMBL" id="GAA1743899.1"/>
    </source>
</evidence>